<gene>
    <name evidence="3" type="ORF">FCC1311_109582</name>
</gene>
<dbReference type="InterPro" id="IPR036191">
    <property type="entry name" value="RRF_sf"/>
</dbReference>
<accession>A0A2R5GV63</accession>
<feature type="compositionally biased region" description="Basic and acidic residues" evidence="2">
    <location>
        <begin position="1"/>
        <end position="12"/>
    </location>
</feature>
<evidence type="ECO:0000313" key="4">
    <source>
        <dbReference type="Proteomes" id="UP000241890"/>
    </source>
</evidence>
<comment type="caution">
    <text evidence="3">The sequence shown here is derived from an EMBL/GenBank/DDBJ whole genome shotgun (WGS) entry which is preliminary data.</text>
</comment>
<keyword evidence="1" id="KW-0175">Coiled coil</keyword>
<reference evidence="3 4" key="1">
    <citation type="submission" date="2017-12" db="EMBL/GenBank/DDBJ databases">
        <title>Sequencing, de novo assembly and annotation of complete genome of a new Thraustochytrid species, strain FCC1311.</title>
        <authorList>
            <person name="Sedici K."/>
            <person name="Godart F."/>
            <person name="Aiese Cigliano R."/>
            <person name="Sanseverino W."/>
            <person name="Barakat M."/>
            <person name="Ortet P."/>
            <person name="Marechal E."/>
            <person name="Cagnac O."/>
            <person name="Amato A."/>
        </authorList>
    </citation>
    <scope>NUCLEOTIDE SEQUENCE [LARGE SCALE GENOMIC DNA]</scope>
</reference>
<dbReference type="SUPFAM" id="SSF55194">
    <property type="entry name" value="Ribosome recycling factor, RRF"/>
    <property type="match status" value="1"/>
</dbReference>
<evidence type="ECO:0000256" key="2">
    <source>
        <dbReference type="SAM" id="MobiDB-lite"/>
    </source>
</evidence>
<dbReference type="InParanoid" id="A0A2R5GV63"/>
<evidence type="ECO:0000256" key="1">
    <source>
        <dbReference type="SAM" id="Coils"/>
    </source>
</evidence>
<dbReference type="EMBL" id="BEYU01000211">
    <property type="protein sequence ID" value="GBG34736.1"/>
    <property type="molecule type" value="Genomic_DNA"/>
</dbReference>
<feature type="coiled-coil region" evidence="1">
    <location>
        <begin position="35"/>
        <end position="181"/>
    </location>
</feature>
<sequence length="213" mass="23009">MAEASSSRRHDGGGGVGSGGDDDAAAEAGPGARALAAAAARMEMLRKDNEQLIKVYIAQAVEAAKAEAAQVLKESKQEAAEAIRAARSEAAEAAKAAEKAKTDGEILKQEIDEWKSRAEKNRKWAESAEASGSRDLVAAQREIARLESQVQDLEIHLEQGVNERKLEVERWMEKVSNLQEKVALQRQFMMKAGYESAIDSQGHAPLANLTNNI</sequence>
<dbReference type="Proteomes" id="UP000241890">
    <property type="component" value="Unassembled WGS sequence"/>
</dbReference>
<proteinExistence type="predicted"/>
<protein>
    <submittedName>
        <fullName evidence="3">Uncharacterized protein</fullName>
    </submittedName>
</protein>
<dbReference type="AlphaFoldDB" id="A0A2R5GV63"/>
<feature type="region of interest" description="Disordered" evidence="2">
    <location>
        <begin position="1"/>
        <end position="31"/>
    </location>
</feature>
<keyword evidence="4" id="KW-1185">Reference proteome</keyword>
<organism evidence="3 4">
    <name type="scientific">Hondaea fermentalgiana</name>
    <dbReference type="NCBI Taxonomy" id="2315210"/>
    <lineage>
        <taxon>Eukaryota</taxon>
        <taxon>Sar</taxon>
        <taxon>Stramenopiles</taxon>
        <taxon>Bigyra</taxon>
        <taxon>Labyrinthulomycetes</taxon>
        <taxon>Thraustochytrida</taxon>
        <taxon>Thraustochytriidae</taxon>
        <taxon>Hondaea</taxon>
    </lineage>
</organism>
<evidence type="ECO:0000313" key="3">
    <source>
        <dbReference type="EMBL" id="GBG34736.1"/>
    </source>
</evidence>
<name>A0A2R5GV63_9STRA</name>